<keyword evidence="1" id="KW-0479">Metal-binding</keyword>
<dbReference type="PANTHER" id="PTHR47718:SF13">
    <property type="entry name" value="OS09G0290500 PROTEIN"/>
    <property type="match status" value="1"/>
</dbReference>
<keyword evidence="4" id="KW-1185">Reference proteome</keyword>
<protein>
    <recommendedName>
        <fullName evidence="2">SWIM-type domain-containing protein</fullName>
    </recommendedName>
</protein>
<dbReference type="Gramene" id="TVU20393">
    <property type="protein sequence ID" value="TVU20393"/>
    <property type="gene ID" value="EJB05_36600"/>
</dbReference>
<gene>
    <name evidence="3" type="ORF">EJB05_36600</name>
</gene>
<keyword evidence="1" id="KW-0863">Zinc-finger</keyword>
<dbReference type="PANTHER" id="PTHR47718">
    <property type="entry name" value="OS01G0519700 PROTEIN"/>
    <property type="match status" value="1"/>
</dbReference>
<feature type="domain" description="SWIM-type" evidence="2">
    <location>
        <begin position="387"/>
        <end position="426"/>
    </location>
</feature>
<dbReference type="EMBL" id="RWGY01000029">
    <property type="protein sequence ID" value="TVU20393.1"/>
    <property type="molecule type" value="Genomic_DNA"/>
</dbReference>
<dbReference type="OrthoDB" id="675148at2759"/>
<evidence type="ECO:0000313" key="4">
    <source>
        <dbReference type="Proteomes" id="UP000324897"/>
    </source>
</evidence>
<comment type="caution">
    <text evidence="3">The sequence shown here is derived from an EMBL/GenBank/DDBJ whole genome shotgun (WGS) entry which is preliminary data.</text>
</comment>
<dbReference type="InterPro" id="IPR018289">
    <property type="entry name" value="MULE_transposase_dom"/>
</dbReference>
<dbReference type="Proteomes" id="UP000324897">
    <property type="component" value="Chromosome 7"/>
</dbReference>
<proteinExistence type="predicted"/>
<organism evidence="3 4">
    <name type="scientific">Eragrostis curvula</name>
    <name type="common">weeping love grass</name>
    <dbReference type="NCBI Taxonomy" id="38414"/>
    <lineage>
        <taxon>Eukaryota</taxon>
        <taxon>Viridiplantae</taxon>
        <taxon>Streptophyta</taxon>
        <taxon>Embryophyta</taxon>
        <taxon>Tracheophyta</taxon>
        <taxon>Spermatophyta</taxon>
        <taxon>Magnoliopsida</taxon>
        <taxon>Liliopsida</taxon>
        <taxon>Poales</taxon>
        <taxon>Poaceae</taxon>
        <taxon>PACMAD clade</taxon>
        <taxon>Chloridoideae</taxon>
        <taxon>Eragrostideae</taxon>
        <taxon>Eragrostidinae</taxon>
        <taxon>Eragrostis</taxon>
    </lineage>
</organism>
<evidence type="ECO:0000256" key="1">
    <source>
        <dbReference type="PROSITE-ProRule" id="PRU00325"/>
    </source>
</evidence>
<feature type="non-terminal residue" evidence="3">
    <location>
        <position position="1"/>
    </location>
</feature>
<keyword evidence="1" id="KW-0862">Zinc</keyword>
<evidence type="ECO:0000313" key="3">
    <source>
        <dbReference type="EMBL" id="TVU20393.1"/>
    </source>
</evidence>
<sequence>MKEAQKAEAIRLSLAGLRPCQIMDVMEKSHGGAPGAAGFLCQDMYNFIARQKKEKVHGSDAEYVLNFMDGKKEEDPEFFFKYNKDDEGRLQNIFWSDSQSQVDYEAFGDVVVFDSTYRVNRYNLPFVPFVGLDNHRKTVMFGCGILSNETVASYVWLLQAFLEAMRQRHPRSVITDGDLAMAKAIEVMMPGADHRLCSWHIEQNMVKRLRGNKLKEFRRFIYTHMDVEQFEREWAEYRSRHKITENDLWMGMLYELRKKWSTAYTKGRYFLGMVSNQRSESLNARLHKHLERRMSLIDLVEHFQACTVSTRRRQIELDAQAQHGVKFTDRSADPFEKRVARIFTPDMFPKVKEQVRRLHKWKVTEVTLDNGFLLHEVSSIENTSRRVQVRCTFEGALLVNATCQCRMMESEAIACGHIFCVLRHNNVVEEIPAFCISLRWTKEAKKAFQTELGISTQVWSEQMDRFHALRNKGNCALFKASKSEAETERVMQFFDGIMSKEIENNGSAHATSFGPLPTHFSAAHRSSTSGVLDPKKIISKGAPSLRKRWKAYPEFWRTN</sequence>
<evidence type="ECO:0000259" key="2">
    <source>
        <dbReference type="PROSITE" id="PS50966"/>
    </source>
</evidence>
<dbReference type="Pfam" id="PF10551">
    <property type="entry name" value="MULE"/>
    <property type="match status" value="1"/>
</dbReference>
<dbReference type="GO" id="GO:0008270">
    <property type="term" value="F:zinc ion binding"/>
    <property type="evidence" value="ECO:0007669"/>
    <property type="project" value="UniProtKB-KW"/>
</dbReference>
<dbReference type="InterPro" id="IPR007527">
    <property type="entry name" value="Znf_SWIM"/>
</dbReference>
<name>A0A5J9U9W6_9POAL</name>
<dbReference type="AlphaFoldDB" id="A0A5J9U9W6"/>
<accession>A0A5J9U9W6</accession>
<reference evidence="3 4" key="1">
    <citation type="journal article" date="2019" name="Sci. Rep.">
        <title>A high-quality genome of Eragrostis curvula grass provides insights into Poaceae evolution and supports new strategies to enhance forage quality.</title>
        <authorList>
            <person name="Carballo J."/>
            <person name="Santos B.A.C.M."/>
            <person name="Zappacosta D."/>
            <person name="Garbus I."/>
            <person name="Selva J.P."/>
            <person name="Gallo C.A."/>
            <person name="Diaz A."/>
            <person name="Albertini E."/>
            <person name="Caccamo M."/>
            <person name="Echenique V."/>
        </authorList>
    </citation>
    <scope>NUCLEOTIDE SEQUENCE [LARGE SCALE GENOMIC DNA]</scope>
    <source>
        <strain evidence="4">cv. Victoria</strain>
        <tissue evidence="3">Leaf</tissue>
    </source>
</reference>
<dbReference type="PROSITE" id="PS50966">
    <property type="entry name" value="ZF_SWIM"/>
    <property type="match status" value="1"/>
</dbReference>